<dbReference type="Proteomes" id="UP001428817">
    <property type="component" value="Unassembled WGS sequence"/>
</dbReference>
<feature type="region of interest" description="Disordered" evidence="1">
    <location>
        <begin position="42"/>
        <end position="68"/>
    </location>
</feature>
<name>A0ABP9Q783_9PSEU</name>
<evidence type="ECO:0000313" key="2">
    <source>
        <dbReference type="EMBL" id="GAA5155147.1"/>
    </source>
</evidence>
<accession>A0ABP9Q783</accession>
<protein>
    <submittedName>
        <fullName evidence="2">Uncharacterized protein</fullName>
    </submittedName>
</protein>
<organism evidence="2 3">
    <name type="scientific">Pseudonocardia eucalypti</name>
    <dbReference type="NCBI Taxonomy" id="648755"/>
    <lineage>
        <taxon>Bacteria</taxon>
        <taxon>Bacillati</taxon>
        <taxon>Actinomycetota</taxon>
        <taxon>Actinomycetes</taxon>
        <taxon>Pseudonocardiales</taxon>
        <taxon>Pseudonocardiaceae</taxon>
        <taxon>Pseudonocardia</taxon>
    </lineage>
</organism>
<feature type="compositionally biased region" description="Low complexity" evidence="1">
    <location>
        <begin position="55"/>
        <end position="68"/>
    </location>
</feature>
<dbReference type="EMBL" id="BAABJP010000010">
    <property type="protein sequence ID" value="GAA5155147.1"/>
    <property type="molecule type" value="Genomic_DNA"/>
</dbReference>
<keyword evidence="3" id="KW-1185">Reference proteome</keyword>
<dbReference type="PROSITE" id="PS51257">
    <property type="entry name" value="PROKAR_LIPOPROTEIN"/>
    <property type="match status" value="1"/>
</dbReference>
<comment type="caution">
    <text evidence="2">The sequence shown here is derived from an EMBL/GenBank/DDBJ whole genome shotgun (WGS) entry which is preliminary data.</text>
</comment>
<reference evidence="3" key="1">
    <citation type="journal article" date="2019" name="Int. J. Syst. Evol. Microbiol.">
        <title>The Global Catalogue of Microorganisms (GCM) 10K type strain sequencing project: providing services to taxonomists for standard genome sequencing and annotation.</title>
        <authorList>
            <consortium name="The Broad Institute Genomics Platform"/>
            <consortium name="The Broad Institute Genome Sequencing Center for Infectious Disease"/>
            <person name="Wu L."/>
            <person name="Ma J."/>
        </authorList>
    </citation>
    <scope>NUCLEOTIDE SEQUENCE [LARGE SCALE GENOMIC DNA]</scope>
    <source>
        <strain evidence="3">JCM 18303</strain>
    </source>
</reference>
<evidence type="ECO:0000313" key="3">
    <source>
        <dbReference type="Proteomes" id="UP001428817"/>
    </source>
</evidence>
<proteinExistence type="predicted"/>
<evidence type="ECO:0000256" key="1">
    <source>
        <dbReference type="SAM" id="MobiDB-lite"/>
    </source>
</evidence>
<sequence>MALILPRIVPSRQLAKPNLTWPFGSVACLLVGIPEIPTLRTQIPDSPYPKSRLAVPGSPTRRGGRRPGVVGLAAEDGAELVEDAGVVDGGRDGLVGAVGDAAHRFAQDFA</sequence>
<gene>
    <name evidence="2" type="ORF">GCM10023321_28000</name>
</gene>